<dbReference type="GO" id="GO:0008483">
    <property type="term" value="F:transaminase activity"/>
    <property type="evidence" value="ECO:0007669"/>
    <property type="project" value="UniProtKB-KW"/>
</dbReference>
<dbReference type="FunFam" id="2.40.30.110:FF:000003">
    <property type="entry name" value="Aminomethyltransferase"/>
    <property type="match status" value="1"/>
</dbReference>
<dbReference type="HAMAP" id="MF_00259">
    <property type="entry name" value="GcvT"/>
    <property type="match status" value="1"/>
</dbReference>
<dbReference type="AlphaFoldDB" id="A0A2D6M182"/>
<protein>
    <recommendedName>
        <fullName evidence="5">Probable aminomethyltransferase</fullName>
        <ecNumber evidence="5">2.1.2.10</ecNumber>
    </recommendedName>
    <alternativeName>
        <fullName evidence="5">Glycine cleavage system T protein</fullName>
    </alternativeName>
</protein>
<sequence>MSMGEKTPLFEEHKKLGAQIVDFAGWEMPVYYSTPLKEHELVRSEAGIFDVSHMGEIFVEGKQALELVQLLVTRDVSRMEPGQMSLGIMCNEQGGILDDLTVYRFSDEKYMIVVNAGTRKKDLSWIKKHAAEFGCSVRDESDSLAKIDLQGPKTKDILAELTDFDLSKIGFYRFAEFSVTGVACIVSRSGYTGEDGFELYFEGERAPKLWNKLLEAGAQPCGLGARDTLRLECCMPLYGHELTENHSPLQAGYEWNINFEKENFIGMNVLLEQKNKGLAEKLVAFEMVERGIAREGYKILHEEKEIGVVTSGSFSPTLKKNIGMGYVKQEFAGIGQKIGIDVRGKAVGAVTVKKPFYKRNY</sequence>
<comment type="caution">
    <text evidence="9">The sequence shown here is derived from an EMBL/GenBank/DDBJ whole genome shotgun (WGS) entry which is preliminary data.</text>
</comment>
<keyword evidence="3 5" id="KW-0808">Transferase</keyword>
<dbReference type="InterPro" id="IPR013977">
    <property type="entry name" value="GcvT_C"/>
</dbReference>
<dbReference type="InterPro" id="IPR006223">
    <property type="entry name" value="GcvT"/>
</dbReference>
<dbReference type="Proteomes" id="UP000226592">
    <property type="component" value="Unassembled WGS sequence"/>
</dbReference>
<evidence type="ECO:0000313" key="9">
    <source>
        <dbReference type="EMBL" id="MAG22182.1"/>
    </source>
</evidence>
<evidence type="ECO:0000256" key="2">
    <source>
        <dbReference type="ARBA" id="ARBA00022576"/>
    </source>
</evidence>
<evidence type="ECO:0000256" key="3">
    <source>
        <dbReference type="ARBA" id="ARBA00022679"/>
    </source>
</evidence>
<dbReference type="GO" id="GO:0019464">
    <property type="term" value="P:glycine decarboxylation via glycine cleavage system"/>
    <property type="evidence" value="ECO:0007669"/>
    <property type="project" value="UniProtKB-UniRule"/>
</dbReference>
<feature type="domain" description="Aminomethyltransferase C-terminal" evidence="8">
    <location>
        <begin position="281"/>
        <end position="358"/>
    </location>
</feature>
<reference evidence="10" key="1">
    <citation type="submission" date="2017-09" db="EMBL/GenBank/DDBJ databases">
        <title>The Reconstruction of 2,631 Draft Metagenome-Assembled Genomes from the Global Oceans.</title>
        <authorList>
            <person name="Tully B.J."/>
            <person name="Graham E.D."/>
            <person name="Heidelberg J.F."/>
        </authorList>
    </citation>
    <scope>NUCLEOTIDE SEQUENCE [LARGE SCALE GENOMIC DNA]</scope>
</reference>
<evidence type="ECO:0000313" key="10">
    <source>
        <dbReference type="Proteomes" id="UP000226592"/>
    </source>
</evidence>
<evidence type="ECO:0000256" key="1">
    <source>
        <dbReference type="ARBA" id="ARBA00008609"/>
    </source>
</evidence>
<dbReference type="InterPro" id="IPR028896">
    <property type="entry name" value="GcvT/YgfZ/DmdA"/>
</dbReference>
<dbReference type="InterPro" id="IPR029043">
    <property type="entry name" value="GcvT/YgfZ_C"/>
</dbReference>
<dbReference type="Pfam" id="PF01571">
    <property type="entry name" value="GCV_T"/>
    <property type="match status" value="1"/>
</dbReference>
<name>A0A2D6M182_9ARCH</name>
<dbReference type="EMBL" id="NZBU01000008">
    <property type="protein sequence ID" value="MAG22182.1"/>
    <property type="molecule type" value="Genomic_DNA"/>
</dbReference>
<evidence type="ECO:0000256" key="4">
    <source>
        <dbReference type="ARBA" id="ARBA00047665"/>
    </source>
</evidence>
<comment type="similarity">
    <text evidence="1 5">Belongs to the GcvT family.</text>
</comment>
<dbReference type="GO" id="GO:0004047">
    <property type="term" value="F:aminomethyltransferase activity"/>
    <property type="evidence" value="ECO:0007669"/>
    <property type="project" value="UniProtKB-UniRule"/>
</dbReference>
<dbReference type="InterPro" id="IPR006222">
    <property type="entry name" value="GCVT_N"/>
</dbReference>
<dbReference type="Gene3D" id="2.40.30.110">
    <property type="entry name" value="Aminomethyltransferase beta-barrel domains"/>
    <property type="match status" value="1"/>
</dbReference>
<dbReference type="GO" id="GO:0005960">
    <property type="term" value="C:glycine cleavage complex"/>
    <property type="evidence" value="ECO:0007669"/>
    <property type="project" value="InterPro"/>
</dbReference>
<evidence type="ECO:0000259" key="8">
    <source>
        <dbReference type="Pfam" id="PF08669"/>
    </source>
</evidence>
<comment type="function">
    <text evidence="5">The glycine cleavage system catalyzes the degradation of glycine.</text>
</comment>
<dbReference type="PANTHER" id="PTHR43757">
    <property type="entry name" value="AMINOMETHYLTRANSFERASE"/>
    <property type="match status" value="1"/>
</dbReference>
<dbReference type="FunFam" id="3.30.70.1400:FF:000001">
    <property type="entry name" value="Aminomethyltransferase"/>
    <property type="match status" value="1"/>
</dbReference>
<evidence type="ECO:0000256" key="6">
    <source>
        <dbReference type="PIRSR" id="PIRSR006487-1"/>
    </source>
</evidence>
<feature type="binding site" evidence="6">
    <location>
        <position position="198"/>
    </location>
    <ligand>
        <name>substrate</name>
    </ligand>
</feature>
<comment type="subunit">
    <text evidence="5">The glycine cleavage system is composed of four proteins: P, T, L and H.</text>
</comment>
<dbReference type="Gene3D" id="4.10.1250.10">
    <property type="entry name" value="Aminomethyltransferase fragment"/>
    <property type="match status" value="1"/>
</dbReference>
<dbReference type="SUPFAM" id="SSF101790">
    <property type="entry name" value="Aminomethyltransferase beta-barrel domain"/>
    <property type="match status" value="1"/>
</dbReference>
<dbReference type="NCBIfam" id="NF001567">
    <property type="entry name" value="PRK00389.1"/>
    <property type="match status" value="1"/>
</dbReference>
<dbReference type="GO" id="GO:0005829">
    <property type="term" value="C:cytosol"/>
    <property type="evidence" value="ECO:0007669"/>
    <property type="project" value="TreeGrafter"/>
</dbReference>
<dbReference type="Pfam" id="PF08669">
    <property type="entry name" value="GCV_T_C"/>
    <property type="match status" value="1"/>
</dbReference>
<accession>A0A2D6M182</accession>
<dbReference type="PANTHER" id="PTHR43757:SF2">
    <property type="entry name" value="AMINOMETHYLTRANSFERASE, MITOCHONDRIAL"/>
    <property type="match status" value="1"/>
</dbReference>
<comment type="catalytic activity">
    <reaction evidence="4 5">
        <text>N(6)-[(R)-S(8)-aminomethyldihydrolipoyl]-L-lysyl-[protein] + (6S)-5,6,7,8-tetrahydrofolate = N(6)-[(R)-dihydrolipoyl]-L-lysyl-[protein] + (6R)-5,10-methylene-5,6,7,8-tetrahydrofolate + NH4(+)</text>
        <dbReference type="Rhea" id="RHEA:16945"/>
        <dbReference type="Rhea" id="RHEA-COMP:10475"/>
        <dbReference type="Rhea" id="RHEA-COMP:10492"/>
        <dbReference type="ChEBI" id="CHEBI:15636"/>
        <dbReference type="ChEBI" id="CHEBI:28938"/>
        <dbReference type="ChEBI" id="CHEBI:57453"/>
        <dbReference type="ChEBI" id="CHEBI:83100"/>
        <dbReference type="ChEBI" id="CHEBI:83143"/>
        <dbReference type="EC" id="2.1.2.10"/>
    </reaction>
</comment>
<gene>
    <name evidence="5 9" type="primary">gcvT</name>
    <name evidence="9" type="ORF">CL943_02660</name>
</gene>
<keyword evidence="2 5" id="KW-0032">Aminotransferase</keyword>
<evidence type="ECO:0000259" key="7">
    <source>
        <dbReference type="Pfam" id="PF01571"/>
    </source>
</evidence>
<dbReference type="EC" id="2.1.2.10" evidence="5"/>
<feature type="domain" description="GCVT N-terminal" evidence="7">
    <location>
        <begin position="9"/>
        <end position="261"/>
    </location>
</feature>
<dbReference type="SUPFAM" id="SSF103025">
    <property type="entry name" value="Folate-binding domain"/>
    <property type="match status" value="1"/>
</dbReference>
<organism evidence="9 10">
    <name type="scientific">Candidatus Iainarchaeum sp</name>
    <dbReference type="NCBI Taxonomy" id="3101447"/>
    <lineage>
        <taxon>Archaea</taxon>
        <taxon>Candidatus Iainarchaeota</taxon>
        <taxon>Candidatus Iainarchaeia</taxon>
        <taxon>Candidatus Iainarchaeales</taxon>
        <taxon>Candidatus Iainarchaeaceae</taxon>
        <taxon>Candidatus Iainarchaeum</taxon>
    </lineage>
</organism>
<dbReference type="InterPro" id="IPR027266">
    <property type="entry name" value="TrmE/GcvT-like"/>
</dbReference>
<evidence type="ECO:0000256" key="5">
    <source>
        <dbReference type="HAMAP-Rule" id="MF_00259"/>
    </source>
</evidence>
<dbReference type="PIRSF" id="PIRSF006487">
    <property type="entry name" value="GcvT"/>
    <property type="match status" value="1"/>
</dbReference>
<dbReference type="Gene3D" id="3.30.70.1400">
    <property type="entry name" value="Aminomethyltransferase beta-barrel domains"/>
    <property type="match status" value="1"/>
</dbReference>
<dbReference type="Gene3D" id="3.30.1360.120">
    <property type="entry name" value="Probable tRNA modification gtpase trme, domain 1"/>
    <property type="match status" value="1"/>
</dbReference>
<dbReference type="InterPro" id="IPR022903">
    <property type="entry name" value="GcvT_bac"/>
</dbReference>
<dbReference type="NCBIfam" id="TIGR00528">
    <property type="entry name" value="gcvT"/>
    <property type="match status" value="1"/>
</dbReference>
<proteinExistence type="inferred from homology"/>